<keyword evidence="2" id="KW-0547">Nucleotide-binding</keyword>
<organism evidence="5 6">
    <name type="scientific">Dictyobacter kobayashii</name>
    <dbReference type="NCBI Taxonomy" id="2014872"/>
    <lineage>
        <taxon>Bacteria</taxon>
        <taxon>Bacillati</taxon>
        <taxon>Chloroflexota</taxon>
        <taxon>Ktedonobacteria</taxon>
        <taxon>Ktedonobacterales</taxon>
        <taxon>Dictyobacteraceae</taxon>
        <taxon>Dictyobacter</taxon>
    </lineage>
</organism>
<dbReference type="SUPFAM" id="SSF50331">
    <property type="entry name" value="MOP-like"/>
    <property type="match status" value="1"/>
</dbReference>
<dbReference type="RefSeq" id="WP_126549201.1">
    <property type="nucleotide sequence ID" value="NZ_BIFS01000001.1"/>
</dbReference>
<dbReference type="InterPro" id="IPR008995">
    <property type="entry name" value="Mo/tungstate-bd_C_term_dom"/>
</dbReference>
<gene>
    <name evidence="5" type="ORF">KDK_13340</name>
</gene>
<dbReference type="Gene3D" id="3.40.50.300">
    <property type="entry name" value="P-loop containing nucleotide triphosphate hydrolases"/>
    <property type="match status" value="1"/>
</dbReference>
<dbReference type="InterPro" id="IPR047641">
    <property type="entry name" value="ABC_transpr_MalK/UgpC-like"/>
</dbReference>
<dbReference type="PANTHER" id="PTHR43875:SF1">
    <property type="entry name" value="OSMOPROTECTIVE COMPOUNDS UPTAKE ATP-BINDING PROTEIN GGTA"/>
    <property type="match status" value="1"/>
</dbReference>
<evidence type="ECO:0000313" key="6">
    <source>
        <dbReference type="Proteomes" id="UP000287188"/>
    </source>
</evidence>
<evidence type="ECO:0000313" key="5">
    <source>
        <dbReference type="EMBL" id="GCE17534.1"/>
    </source>
</evidence>
<dbReference type="Pfam" id="PF00005">
    <property type="entry name" value="ABC_tran"/>
    <property type="match status" value="1"/>
</dbReference>
<dbReference type="PANTHER" id="PTHR43875">
    <property type="entry name" value="MALTODEXTRIN IMPORT ATP-BINDING PROTEIN MSMX"/>
    <property type="match status" value="1"/>
</dbReference>
<evidence type="ECO:0000259" key="4">
    <source>
        <dbReference type="PROSITE" id="PS50893"/>
    </source>
</evidence>
<dbReference type="Gene3D" id="2.40.50.140">
    <property type="entry name" value="Nucleic acid-binding proteins"/>
    <property type="match status" value="1"/>
</dbReference>
<protein>
    <submittedName>
        <fullName evidence="5">ABC transporter ATP-binding protein</fullName>
    </submittedName>
</protein>
<dbReference type="GO" id="GO:0016887">
    <property type="term" value="F:ATP hydrolysis activity"/>
    <property type="evidence" value="ECO:0007669"/>
    <property type="project" value="InterPro"/>
</dbReference>
<comment type="caution">
    <text evidence="5">The sequence shown here is derived from an EMBL/GenBank/DDBJ whole genome shotgun (WGS) entry which is preliminary data.</text>
</comment>
<dbReference type="SMART" id="SM00382">
    <property type="entry name" value="AAA"/>
    <property type="match status" value="1"/>
</dbReference>
<dbReference type="InterPro" id="IPR012340">
    <property type="entry name" value="NA-bd_OB-fold"/>
</dbReference>
<keyword evidence="1" id="KW-0813">Transport</keyword>
<dbReference type="AlphaFoldDB" id="A0A402AEM4"/>
<dbReference type="InterPro" id="IPR003593">
    <property type="entry name" value="AAA+_ATPase"/>
</dbReference>
<proteinExistence type="predicted"/>
<feature type="domain" description="ABC transporter" evidence="4">
    <location>
        <begin position="4"/>
        <end position="234"/>
    </location>
</feature>
<keyword evidence="6" id="KW-1185">Reference proteome</keyword>
<dbReference type="EMBL" id="BIFS01000001">
    <property type="protein sequence ID" value="GCE17534.1"/>
    <property type="molecule type" value="Genomic_DNA"/>
</dbReference>
<dbReference type="InterPro" id="IPR027417">
    <property type="entry name" value="P-loop_NTPase"/>
</dbReference>
<dbReference type="Gene3D" id="2.40.50.100">
    <property type="match status" value="1"/>
</dbReference>
<sequence length="372" mass="41373">MNTLDVKDVVKYFGETIALNHASFTLTNDDFLVLAGPSNSGKTTLLRLLSGLEQPESGQIILNGVNITPDSPATRKVALVTQKYGLAAQMSVYDNIAQTLRFRRLSKKNIYQQVQSALELLELQHIQKTPLRHLSGGEIQRVAIGKAMVKDADLYLFDEPIIQLDPHTRHRVHQAIQMVHRLKLAISIYATQNPTAALTIATRLAIIHQGQIQQIGTPHELLHRPANLFIAHYLNQPLNQLTASLQATETGYVVQADGLSFTLSTAWHMTLAPLHKHAIVTLGIRPNAIHFAWAFSSIDVSTYIQLQAHVLRIELLMGKWTLQLSIGQQTTLVAELKDINHPSLLPGKSLNLAINPDDIYLFHPITETLLQP</sequence>
<dbReference type="GO" id="GO:0055052">
    <property type="term" value="C:ATP-binding cassette (ABC) transporter complex, substrate-binding subunit-containing"/>
    <property type="evidence" value="ECO:0007669"/>
    <property type="project" value="TreeGrafter"/>
</dbReference>
<accession>A0A402AEM4</accession>
<dbReference type="OrthoDB" id="3180400at2"/>
<evidence type="ECO:0000256" key="2">
    <source>
        <dbReference type="ARBA" id="ARBA00022741"/>
    </source>
</evidence>
<evidence type="ECO:0000256" key="3">
    <source>
        <dbReference type="ARBA" id="ARBA00022840"/>
    </source>
</evidence>
<dbReference type="Proteomes" id="UP000287188">
    <property type="component" value="Unassembled WGS sequence"/>
</dbReference>
<dbReference type="SUPFAM" id="SSF52540">
    <property type="entry name" value="P-loop containing nucleoside triphosphate hydrolases"/>
    <property type="match status" value="1"/>
</dbReference>
<name>A0A402AEM4_9CHLR</name>
<dbReference type="InterPro" id="IPR017871">
    <property type="entry name" value="ABC_transporter-like_CS"/>
</dbReference>
<dbReference type="InterPro" id="IPR003439">
    <property type="entry name" value="ABC_transporter-like_ATP-bd"/>
</dbReference>
<dbReference type="GO" id="GO:0005524">
    <property type="term" value="F:ATP binding"/>
    <property type="evidence" value="ECO:0007669"/>
    <property type="project" value="UniProtKB-KW"/>
</dbReference>
<dbReference type="PROSITE" id="PS00211">
    <property type="entry name" value="ABC_TRANSPORTER_1"/>
    <property type="match status" value="1"/>
</dbReference>
<keyword evidence="3 5" id="KW-0067">ATP-binding</keyword>
<evidence type="ECO:0000256" key="1">
    <source>
        <dbReference type="ARBA" id="ARBA00022448"/>
    </source>
</evidence>
<dbReference type="PROSITE" id="PS50893">
    <property type="entry name" value="ABC_TRANSPORTER_2"/>
    <property type="match status" value="1"/>
</dbReference>
<reference evidence="6" key="1">
    <citation type="submission" date="2018-12" db="EMBL/GenBank/DDBJ databases">
        <title>Tengunoibacter tsumagoiensis gen. nov., sp. nov., Dictyobacter kobayashii sp. nov., D. alpinus sp. nov., and D. joshuensis sp. nov. and description of Dictyobacteraceae fam. nov. within the order Ktedonobacterales isolated from Tengu-no-mugimeshi.</title>
        <authorList>
            <person name="Wang C.M."/>
            <person name="Zheng Y."/>
            <person name="Sakai Y."/>
            <person name="Toyoda A."/>
            <person name="Minakuchi Y."/>
            <person name="Abe K."/>
            <person name="Yokota A."/>
            <person name="Yabe S."/>
        </authorList>
    </citation>
    <scope>NUCLEOTIDE SEQUENCE [LARGE SCALE GENOMIC DNA]</scope>
    <source>
        <strain evidence="6">Uno11</strain>
    </source>
</reference>